<comment type="pathway">
    <text evidence="4 16">Cofactor biosynthesis; coenzyme A biosynthesis; CoA from (R)-pantothenate: step 1/5.</text>
</comment>
<dbReference type="RefSeq" id="WP_071453117.1">
    <property type="nucleotide sequence ID" value="NZ_CP017675.1"/>
</dbReference>
<keyword evidence="7 16" id="KW-0963">Cytoplasm</keyword>
<dbReference type="InterPro" id="IPR043129">
    <property type="entry name" value="ATPase_NBD"/>
</dbReference>
<protein>
    <recommendedName>
        <fullName evidence="15 16">Type III pantothenate kinase</fullName>
        <ecNumber evidence="6 16">2.7.1.33</ecNumber>
    </recommendedName>
    <alternativeName>
        <fullName evidence="16">PanK-III</fullName>
    </alternativeName>
    <alternativeName>
        <fullName evidence="16">Pantothenic acid kinase</fullName>
    </alternativeName>
</protein>
<evidence type="ECO:0000256" key="4">
    <source>
        <dbReference type="ARBA" id="ARBA00005225"/>
    </source>
</evidence>
<dbReference type="UniPathway" id="UPA00241">
    <property type="reaction ID" value="UER00352"/>
</dbReference>
<evidence type="ECO:0000256" key="10">
    <source>
        <dbReference type="ARBA" id="ARBA00022777"/>
    </source>
</evidence>
<keyword evidence="9 16" id="KW-0547">Nucleotide-binding</keyword>
<evidence type="ECO:0000256" key="13">
    <source>
        <dbReference type="ARBA" id="ARBA00022993"/>
    </source>
</evidence>
<reference evidence="17 18" key="1">
    <citation type="submission" date="2016-10" db="EMBL/GenBank/DDBJ databases">
        <title>Description of Gloeomargarita lithophora gen. nov., sp. nov., a thylakoid-bearing basal-branching cyanobacterium with intracellular carbonates, and proposal for Gloeomargaritales ord. nov.</title>
        <authorList>
            <person name="Moreira D."/>
            <person name="Tavera R."/>
            <person name="Benzerara K."/>
            <person name="Skouri-Panet F."/>
            <person name="Couradeau E."/>
            <person name="Gerard E."/>
            <person name="Loussert C."/>
            <person name="Novelo E."/>
            <person name="Zivanovic Y."/>
            <person name="Lopez-Garcia P."/>
        </authorList>
    </citation>
    <scope>NUCLEOTIDE SEQUENCE [LARGE SCALE GENOMIC DNA]</scope>
    <source>
        <strain evidence="17 18">D10</strain>
    </source>
</reference>
<dbReference type="STRING" id="1188229.GlitD10_0060"/>
<evidence type="ECO:0000256" key="5">
    <source>
        <dbReference type="ARBA" id="ARBA00011738"/>
    </source>
</evidence>
<keyword evidence="8 16" id="KW-0808">Transferase</keyword>
<dbReference type="EMBL" id="CP017675">
    <property type="protein sequence ID" value="APB32361.1"/>
    <property type="molecule type" value="Genomic_DNA"/>
</dbReference>
<dbReference type="KEGG" id="glt:GlitD10_0060"/>
<dbReference type="GO" id="GO:0046872">
    <property type="term" value="F:metal ion binding"/>
    <property type="evidence" value="ECO:0007669"/>
    <property type="project" value="UniProtKB-KW"/>
</dbReference>
<dbReference type="InterPro" id="IPR004619">
    <property type="entry name" value="Type_III_PanK"/>
</dbReference>
<feature type="binding site" evidence="16">
    <location>
        <begin position="84"/>
        <end position="87"/>
    </location>
    <ligand>
        <name>substrate</name>
    </ligand>
</feature>
<dbReference type="GO" id="GO:0005737">
    <property type="term" value="C:cytoplasm"/>
    <property type="evidence" value="ECO:0007669"/>
    <property type="project" value="UniProtKB-SubCell"/>
</dbReference>
<evidence type="ECO:0000256" key="7">
    <source>
        <dbReference type="ARBA" id="ARBA00022490"/>
    </source>
</evidence>
<feature type="binding site" evidence="16">
    <location>
        <position position="106"/>
    </location>
    <ligand>
        <name>K(+)</name>
        <dbReference type="ChEBI" id="CHEBI:29103"/>
    </ligand>
</feature>
<evidence type="ECO:0000256" key="15">
    <source>
        <dbReference type="ARBA" id="ARBA00040883"/>
    </source>
</evidence>
<keyword evidence="13 16" id="KW-0173">Coenzyme A biosynthesis</keyword>
<feature type="binding site" evidence="16">
    <location>
        <position position="80"/>
    </location>
    <ligand>
        <name>substrate</name>
    </ligand>
</feature>
<proteinExistence type="inferred from homology"/>
<evidence type="ECO:0000256" key="9">
    <source>
        <dbReference type="ARBA" id="ARBA00022741"/>
    </source>
</evidence>
<evidence type="ECO:0000256" key="14">
    <source>
        <dbReference type="ARBA" id="ARBA00038036"/>
    </source>
</evidence>
<keyword evidence="12 16" id="KW-0630">Potassium</keyword>
<dbReference type="NCBIfam" id="TIGR00671">
    <property type="entry name" value="baf"/>
    <property type="match status" value="1"/>
</dbReference>
<dbReference type="PANTHER" id="PTHR34265">
    <property type="entry name" value="TYPE III PANTOTHENATE KINASE"/>
    <property type="match status" value="1"/>
</dbReference>
<dbReference type="GO" id="GO:0015937">
    <property type="term" value="P:coenzyme A biosynthetic process"/>
    <property type="evidence" value="ECO:0007669"/>
    <property type="project" value="UniProtKB-UniRule"/>
</dbReference>
<keyword evidence="16" id="KW-0479">Metal-binding</keyword>
<evidence type="ECO:0000256" key="3">
    <source>
        <dbReference type="ARBA" id="ARBA00004496"/>
    </source>
</evidence>
<comment type="cofactor">
    <cofactor evidence="2">
        <name>K(+)</name>
        <dbReference type="ChEBI" id="CHEBI:29103"/>
    </cofactor>
</comment>
<comment type="cofactor">
    <cofactor evidence="16">
        <name>NH4(+)</name>
        <dbReference type="ChEBI" id="CHEBI:28938"/>
    </cofactor>
    <cofactor evidence="16">
        <name>K(+)</name>
        <dbReference type="ChEBI" id="CHEBI:29103"/>
    </cofactor>
    <text evidence="16">A monovalent cation. Ammonium or potassium.</text>
</comment>
<evidence type="ECO:0000313" key="18">
    <source>
        <dbReference type="Proteomes" id="UP000180235"/>
    </source>
</evidence>
<dbReference type="HAMAP" id="MF_01274">
    <property type="entry name" value="Pantothen_kinase_3"/>
    <property type="match status" value="1"/>
</dbReference>
<evidence type="ECO:0000256" key="8">
    <source>
        <dbReference type="ARBA" id="ARBA00022679"/>
    </source>
</evidence>
<dbReference type="PANTHER" id="PTHR34265:SF1">
    <property type="entry name" value="TYPE III PANTOTHENATE KINASE"/>
    <property type="match status" value="1"/>
</dbReference>
<organism evidence="17 18">
    <name type="scientific">Gloeomargarita lithophora Alchichica-D10</name>
    <dbReference type="NCBI Taxonomy" id="1188229"/>
    <lineage>
        <taxon>Bacteria</taxon>
        <taxon>Bacillati</taxon>
        <taxon>Cyanobacteriota</taxon>
        <taxon>Cyanophyceae</taxon>
        <taxon>Gloeomargaritales</taxon>
        <taxon>Gloeomargaritaceae</taxon>
        <taxon>Gloeomargarita</taxon>
    </lineage>
</organism>
<feature type="active site" description="Proton acceptor" evidence="16">
    <location>
        <position position="86"/>
    </location>
</feature>
<comment type="similarity">
    <text evidence="14 16">Belongs to the type III pantothenate kinase family.</text>
</comment>
<dbReference type="CDD" id="cd24015">
    <property type="entry name" value="ASKHA_NBD_PanK-III"/>
    <property type="match status" value="1"/>
</dbReference>
<keyword evidence="10 16" id="KW-0418">Kinase</keyword>
<comment type="catalytic activity">
    <reaction evidence="1 16">
        <text>(R)-pantothenate + ATP = (R)-4'-phosphopantothenate + ADP + H(+)</text>
        <dbReference type="Rhea" id="RHEA:16373"/>
        <dbReference type="ChEBI" id="CHEBI:10986"/>
        <dbReference type="ChEBI" id="CHEBI:15378"/>
        <dbReference type="ChEBI" id="CHEBI:29032"/>
        <dbReference type="ChEBI" id="CHEBI:30616"/>
        <dbReference type="ChEBI" id="CHEBI:456216"/>
        <dbReference type="EC" id="2.7.1.33"/>
    </reaction>
</comment>
<evidence type="ECO:0000256" key="16">
    <source>
        <dbReference type="HAMAP-Rule" id="MF_01274"/>
    </source>
</evidence>
<comment type="subunit">
    <text evidence="5 16">Homodimer.</text>
</comment>
<evidence type="ECO:0000256" key="11">
    <source>
        <dbReference type="ARBA" id="ARBA00022840"/>
    </source>
</evidence>
<dbReference type="GO" id="GO:0005524">
    <property type="term" value="F:ATP binding"/>
    <property type="evidence" value="ECO:0007669"/>
    <property type="project" value="UniProtKB-UniRule"/>
</dbReference>
<evidence type="ECO:0000313" key="17">
    <source>
        <dbReference type="EMBL" id="APB32361.1"/>
    </source>
</evidence>
<name>A0A1J0A8X5_9CYAN</name>
<dbReference type="GO" id="GO:0004594">
    <property type="term" value="F:pantothenate kinase activity"/>
    <property type="evidence" value="ECO:0007669"/>
    <property type="project" value="UniProtKB-UniRule"/>
</dbReference>
<evidence type="ECO:0000256" key="6">
    <source>
        <dbReference type="ARBA" id="ARBA00012102"/>
    </source>
</evidence>
<comment type="subcellular location">
    <subcellularLocation>
        <location evidence="3 16">Cytoplasm</location>
    </subcellularLocation>
</comment>
<dbReference type="AlphaFoldDB" id="A0A1J0A8X5"/>
<feature type="binding site" evidence="16">
    <location>
        <position position="109"/>
    </location>
    <ligand>
        <name>ATP</name>
        <dbReference type="ChEBI" id="CHEBI:30616"/>
    </ligand>
</feature>
<accession>A0A1J0A8X5</accession>
<feature type="binding site" evidence="16">
    <location>
        <begin position="7"/>
        <end position="14"/>
    </location>
    <ligand>
        <name>ATP</name>
        <dbReference type="ChEBI" id="CHEBI:30616"/>
    </ligand>
</feature>
<evidence type="ECO:0000256" key="2">
    <source>
        <dbReference type="ARBA" id="ARBA00001958"/>
    </source>
</evidence>
<keyword evidence="11 16" id="KW-0067">ATP-binding</keyword>
<feature type="binding site" evidence="16">
    <location>
        <position position="162"/>
    </location>
    <ligand>
        <name>substrate</name>
    </ligand>
</feature>
<dbReference type="Pfam" id="PF03309">
    <property type="entry name" value="Pan_kinase"/>
    <property type="match status" value="1"/>
</dbReference>
<evidence type="ECO:0000256" key="1">
    <source>
        <dbReference type="ARBA" id="ARBA00001206"/>
    </source>
</evidence>
<comment type="function">
    <text evidence="16">Catalyzes the phosphorylation of pantothenate (Pan), the first step in CoA biosynthesis.</text>
</comment>
<dbReference type="Gene3D" id="3.30.420.40">
    <property type="match status" value="1"/>
</dbReference>
<dbReference type="Proteomes" id="UP000180235">
    <property type="component" value="Chromosome"/>
</dbReference>
<gene>
    <name evidence="16 17" type="primary">coaX</name>
    <name evidence="17" type="ORF">GlitD10_0060</name>
</gene>
<dbReference type="EC" id="2.7.1.33" evidence="6 16"/>
<dbReference type="SUPFAM" id="SSF53067">
    <property type="entry name" value="Actin-like ATPase domain"/>
    <property type="match status" value="2"/>
</dbReference>
<evidence type="ECO:0000256" key="12">
    <source>
        <dbReference type="ARBA" id="ARBA00022958"/>
    </source>
</evidence>
<dbReference type="OrthoDB" id="482945at2"/>
<keyword evidence="18" id="KW-1185">Reference proteome</keyword>
<sequence>MNALGLIAGNSRYHWGWLQNGQLKRTWHTPWHSPTTTWVQNHCAWPLVVVSPVPAQVQLWQKHNQAKVITLSDIPLPGIYATLGIDRALAAWGASQLYGSPVLVIDAGTAISLNAVDERGQFMGGAILPGLALQCQSLHRGTGALPAVTWPLELPALWANDTIEAIQSGIGYTVVAGLNFYLKQWAGKVVITGGDGAWLGRQLRGDRPDLLWQPDLLLRCLALWGQIPRGASRLG</sequence>